<name>A0A3B3RSU7_9TELE</name>
<protein>
    <recommendedName>
        <fullName evidence="3">Isopropylmalate dehydrogenase-like domain-containing protein</fullName>
    </recommendedName>
</protein>
<organism evidence="1 2">
    <name type="scientific">Paramormyrops kingsleyae</name>
    <dbReference type="NCBI Taxonomy" id="1676925"/>
    <lineage>
        <taxon>Eukaryota</taxon>
        <taxon>Metazoa</taxon>
        <taxon>Chordata</taxon>
        <taxon>Craniata</taxon>
        <taxon>Vertebrata</taxon>
        <taxon>Euteleostomi</taxon>
        <taxon>Actinopterygii</taxon>
        <taxon>Neopterygii</taxon>
        <taxon>Teleostei</taxon>
        <taxon>Osteoglossocephala</taxon>
        <taxon>Osteoglossomorpha</taxon>
        <taxon>Osteoglossiformes</taxon>
        <taxon>Mormyridae</taxon>
        <taxon>Paramormyrops</taxon>
    </lineage>
</organism>
<accession>A0A3B3RSU7</accession>
<dbReference type="Proteomes" id="UP000261540">
    <property type="component" value="Unplaced"/>
</dbReference>
<reference evidence="1" key="1">
    <citation type="submission" date="2025-08" db="UniProtKB">
        <authorList>
            <consortium name="Ensembl"/>
        </authorList>
    </citation>
    <scope>IDENTIFICATION</scope>
</reference>
<keyword evidence="2" id="KW-1185">Reference proteome</keyword>
<dbReference type="GeneTree" id="ENSGT01120000278165"/>
<reference evidence="1" key="2">
    <citation type="submission" date="2025-09" db="UniProtKB">
        <authorList>
            <consortium name="Ensembl"/>
        </authorList>
    </citation>
    <scope>IDENTIFICATION</scope>
</reference>
<dbReference type="SUPFAM" id="SSF53659">
    <property type="entry name" value="Isocitrate/Isopropylmalate dehydrogenase-like"/>
    <property type="match status" value="1"/>
</dbReference>
<evidence type="ECO:0008006" key="3">
    <source>
        <dbReference type="Google" id="ProtNLM"/>
    </source>
</evidence>
<dbReference type="AlphaFoldDB" id="A0A3B3RSU7"/>
<sequence>QMNTAWLSLRSTCLVTVHYTAPWWKLVIRYTVILIPGDGIGPELLNHVCDLFRSVKSMSVKSEVYF</sequence>
<evidence type="ECO:0000313" key="1">
    <source>
        <dbReference type="Ensembl" id="ENSPKIP00000020905.1"/>
    </source>
</evidence>
<dbReference type="Ensembl" id="ENSPKIT00000001529.1">
    <property type="protein sequence ID" value="ENSPKIP00000020905.1"/>
    <property type="gene ID" value="ENSPKIG00000005522.1"/>
</dbReference>
<proteinExistence type="predicted"/>
<evidence type="ECO:0000313" key="2">
    <source>
        <dbReference type="Proteomes" id="UP000261540"/>
    </source>
</evidence>